<organism evidence="5 6">
    <name type="scientific">Acidiferrobacter thiooxydans</name>
    <dbReference type="NCBI Taxonomy" id="163359"/>
    <lineage>
        <taxon>Bacteria</taxon>
        <taxon>Pseudomonadati</taxon>
        <taxon>Pseudomonadota</taxon>
        <taxon>Gammaproteobacteria</taxon>
        <taxon>Acidiferrobacterales</taxon>
        <taxon>Acidiferrobacteraceae</taxon>
        <taxon>Acidiferrobacter</taxon>
    </lineage>
</organism>
<keyword evidence="2 5" id="KW-0808">Transferase</keyword>
<dbReference type="EMBL" id="PSYR01000001">
    <property type="protein sequence ID" value="RCN59413.1"/>
    <property type="molecule type" value="Genomic_DNA"/>
</dbReference>
<keyword evidence="6" id="KW-1185">Reference proteome</keyword>
<evidence type="ECO:0000313" key="5">
    <source>
        <dbReference type="EMBL" id="RCN59413.1"/>
    </source>
</evidence>
<evidence type="ECO:0000259" key="4">
    <source>
        <dbReference type="Pfam" id="PF01515"/>
    </source>
</evidence>
<dbReference type="Gene3D" id="3.40.718.10">
    <property type="entry name" value="Isopropylmalate Dehydrogenase"/>
    <property type="match status" value="1"/>
</dbReference>
<accession>A0A368HJ92</accession>
<dbReference type="RefSeq" id="WP_114282748.1">
    <property type="nucleotide sequence ID" value="NZ_PSYR01000001.1"/>
</dbReference>
<comment type="similarity">
    <text evidence="1">Belongs to the phosphate acetyltransferase and butyryltransferase family.</text>
</comment>
<feature type="domain" description="Phosphate acetyl/butaryl transferase" evidence="4">
    <location>
        <begin position="82"/>
        <end position="295"/>
    </location>
</feature>
<evidence type="ECO:0000256" key="1">
    <source>
        <dbReference type="ARBA" id="ARBA00005656"/>
    </source>
</evidence>
<dbReference type="OrthoDB" id="9774179at2"/>
<dbReference type="InterPro" id="IPR002505">
    <property type="entry name" value="PTA_PTB"/>
</dbReference>
<dbReference type="Proteomes" id="UP000253250">
    <property type="component" value="Unassembled WGS sequence"/>
</dbReference>
<dbReference type="InterPro" id="IPR050500">
    <property type="entry name" value="Phos_Acetyltrans/Butyryltrans"/>
</dbReference>
<proteinExistence type="inferred from homology"/>
<dbReference type="PIRSF" id="PIRSF000428">
    <property type="entry name" value="P_Ac_trans"/>
    <property type="match status" value="1"/>
</dbReference>
<dbReference type="InterPro" id="IPR012147">
    <property type="entry name" value="P_Ac_Bu_trans"/>
</dbReference>
<gene>
    <name evidence="5" type="ORF">C4900_06890</name>
</gene>
<protein>
    <submittedName>
        <fullName evidence="5">Phosphate acetyl/butaryl transferase</fullName>
    </submittedName>
</protein>
<dbReference type="Pfam" id="PF01515">
    <property type="entry name" value="PTA_PTB"/>
    <property type="match status" value="1"/>
</dbReference>
<comment type="caution">
    <text evidence="5">The sequence shown here is derived from an EMBL/GenBank/DDBJ whole genome shotgun (WGS) entry which is preliminary data.</text>
</comment>
<keyword evidence="3" id="KW-0012">Acyltransferase</keyword>
<name>A0A368HJ92_9GAMM</name>
<dbReference type="GO" id="GO:0016746">
    <property type="term" value="F:acyltransferase activity"/>
    <property type="evidence" value="ECO:0007669"/>
    <property type="project" value="UniProtKB-KW"/>
</dbReference>
<evidence type="ECO:0000313" key="6">
    <source>
        <dbReference type="Proteomes" id="UP000253250"/>
    </source>
</evidence>
<reference evidence="5 6" key="1">
    <citation type="submission" date="2018-02" db="EMBL/GenBank/DDBJ databases">
        <title>Insights into the biology of acidophilic members of the Acidiferrobacteraceae family derived from comparative genomic analyses.</title>
        <authorList>
            <person name="Issotta F."/>
            <person name="Thyssen C."/>
            <person name="Mena C."/>
            <person name="Moya A."/>
            <person name="Bellenberg S."/>
            <person name="Sproer C."/>
            <person name="Covarrubias P.C."/>
            <person name="Sand W."/>
            <person name="Quatrini R."/>
            <person name="Vera M."/>
        </authorList>
    </citation>
    <scope>NUCLEOTIDE SEQUENCE [LARGE SCALE GENOMIC DNA]</scope>
    <source>
        <strain evidence="6">m-1</strain>
    </source>
</reference>
<dbReference type="PANTHER" id="PTHR43356:SF2">
    <property type="entry name" value="PHOSPHATE ACETYLTRANSFERASE"/>
    <property type="match status" value="1"/>
</dbReference>
<evidence type="ECO:0000256" key="2">
    <source>
        <dbReference type="ARBA" id="ARBA00022679"/>
    </source>
</evidence>
<dbReference type="NCBIfam" id="NF006045">
    <property type="entry name" value="PRK08190.1"/>
    <property type="match status" value="1"/>
</dbReference>
<dbReference type="SUPFAM" id="SSF53659">
    <property type="entry name" value="Isocitrate/Isopropylmalate dehydrogenase-like"/>
    <property type="match status" value="1"/>
</dbReference>
<evidence type="ECO:0000256" key="3">
    <source>
        <dbReference type="ARBA" id="ARBA00023315"/>
    </source>
</evidence>
<sequence length="308" mass="32543">MTLASLEAVLDLAASLPRLRAAVVDAGEECVLRAACEAHDHGFIEPILIGDKGRIGQLLETMPSDGGDRHVFRIIPASNSEEAAEKGVEMAIAGDAQIVIKGHIHSDVFLHSILAKLRIGRRLSHVFIAELKTYEKLLFITDAAVNISPDLRDKAAILQNAIDLAHLLDITEPQVACISAVEVINPAIPSTIDAACLAKMADRGQIIGARVDGPLAFDNAISAESARVKGIRSSVSGHADILLVPDLVSGNILAKDLEYLAGATLAGLVLGARVPIILTSRSDPPRARLVSAALAVVMNDRLSKRTPA</sequence>
<dbReference type="AlphaFoldDB" id="A0A368HJ92"/>
<dbReference type="PANTHER" id="PTHR43356">
    <property type="entry name" value="PHOSPHATE ACETYLTRANSFERASE"/>
    <property type="match status" value="1"/>
</dbReference>